<accession>A0ABY3B059</accession>
<keyword evidence="2" id="KW-0813">Transport</keyword>
<gene>
    <name evidence="9" type="ORF">FKV70_21240</name>
</gene>
<proteinExistence type="predicted"/>
<feature type="transmembrane region" description="Helical" evidence="7">
    <location>
        <begin position="77"/>
        <end position="103"/>
    </location>
</feature>
<dbReference type="InterPro" id="IPR011701">
    <property type="entry name" value="MFS"/>
</dbReference>
<evidence type="ECO:0000256" key="6">
    <source>
        <dbReference type="ARBA" id="ARBA00023136"/>
    </source>
</evidence>
<feature type="transmembrane region" description="Helical" evidence="7">
    <location>
        <begin position="364"/>
        <end position="384"/>
    </location>
</feature>
<evidence type="ECO:0000313" key="9">
    <source>
        <dbReference type="EMBL" id="TQR96850.1"/>
    </source>
</evidence>
<organism evidence="9 10">
    <name type="scientific">Paenibacillus ottowii</name>
    <dbReference type="NCBI Taxonomy" id="2315729"/>
    <lineage>
        <taxon>Bacteria</taxon>
        <taxon>Bacillati</taxon>
        <taxon>Bacillota</taxon>
        <taxon>Bacilli</taxon>
        <taxon>Bacillales</taxon>
        <taxon>Paenibacillaceae</taxon>
        <taxon>Paenibacillus</taxon>
    </lineage>
</organism>
<dbReference type="PANTHER" id="PTHR43124">
    <property type="entry name" value="PURINE EFFLUX PUMP PBUE"/>
    <property type="match status" value="1"/>
</dbReference>
<feature type="transmembrane region" description="Helical" evidence="7">
    <location>
        <begin position="165"/>
        <end position="189"/>
    </location>
</feature>
<dbReference type="PANTHER" id="PTHR43124:SF8">
    <property type="entry name" value="INNER MEMBRANE TRANSPORT PROTEIN YDHP"/>
    <property type="match status" value="1"/>
</dbReference>
<feature type="transmembrane region" description="Helical" evidence="7">
    <location>
        <begin position="335"/>
        <end position="358"/>
    </location>
</feature>
<dbReference type="InterPro" id="IPR036259">
    <property type="entry name" value="MFS_trans_sf"/>
</dbReference>
<feature type="transmembrane region" description="Helical" evidence="7">
    <location>
        <begin position="42"/>
        <end position="65"/>
    </location>
</feature>
<evidence type="ECO:0000256" key="7">
    <source>
        <dbReference type="SAM" id="Phobius"/>
    </source>
</evidence>
<dbReference type="InterPro" id="IPR020846">
    <property type="entry name" value="MFS_dom"/>
</dbReference>
<evidence type="ECO:0000256" key="2">
    <source>
        <dbReference type="ARBA" id="ARBA00022448"/>
    </source>
</evidence>
<keyword evidence="3" id="KW-1003">Cell membrane</keyword>
<evidence type="ECO:0000256" key="4">
    <source>
        <dbReference type="ARBA" id="ARBA00022692"/>
    </source>
</evidence>
<evidence type="ECO:0000256" key="5">
    <source>
        <dbReference type="ARBA" id="ARBA00022989"/>
    </source>
</evidence>
<dbReference type="Gene3D" id="1.20.1250.20">
    <property type="entry name" value="MFS general substrate transporter like domains"/>
    <property type="match status" value="1"/>
</dbReference>
<feature type="transmembrane region" description="Helical" evidence="7">
    <location>
        <begin position="134"/>
        <end position="153"/>
    </location>
</feature>
<dbReference type="SUPFAM" id="SSF103473">
    <property type="entry name" value="MFS general substrate transporter"/>
    <property type="match status" value="1"/>
</dbReference>
<keyword evidence="6 7" id="KW-0472">Membrane</keyword>
<keyword evidence="4 7" id="KW-0812">Transmembrane</keyword>
<comment type="caution">
    <text evidence="9">The sequence shown here is derived from an EMBL/GenBank/DDBJ whole genome shotgun (WGS) entry which is preliminary data.</text>
</comment>
<evidence type="ECO:0000259" key="8">
    <source>
        <dbReference type="PROSITE" id="PS50850"/>
    </source>
</evidence>
<feature type="transmembrane region" description="Helical" evidence="7">
    <location>
        <begin position="209"/>
        <end position="230"/>
    </location>
</feature>
<keyword evidence="5 7" id="KW-1133">Transmembrane helix</keyword>
<evidence type="ECO:0000313" key="10">
    <source>
        <dbReference type="Proteomes" id="UP000319219"/>
    </source>
</evidence>
<feature type="domain" description="Major facilitator superfamily (MFS) profile" evidence="8">
    <location>
        <begin position="11"/>
        <end position="390"/>
    </location>
</feature>
<dbReference type="PROSITE" id="PS50850">
    <property type="entry name" value="MFS"/>
    <property type="match status" value="1"/>
</dbReference>
<dbReference type="RefSeq" id="WP_142614244.1">
    <property type="nucleotide sequence ID" value="NZ_VIJZ01000010.1"/>
</dbReference>
<name>A0ABY3B059_9BACL</name>
<dbReference type="InterPro" id="IPR050189">
    <property type="entry name" value="MFS_Efflux_Transporters"/>
</dbReference>
<comment type="subcellular location">
    <subcellularLocation>
        <location evidence="1">Cell membrane</location>
        <topology evidence="1">Multi-pass membrane protein</topology>
    </subcellularLocation>
</comment>
<feature type="transmembrane region" description="Helical" evidence="7">
    <location>
        <begin position="299"/>
        <end position="323"/>
    </location>
</feature>
<feature type="transmembrane region" description="Helical" evidence="7">
    <location>
        <begin position="242"/>
        <end position="262"/>
    </location>
</feature>
<evidence type="ECO:0000256" key="3">
    <source>
        <dbReference type="ARBA" id="ARBA00022475"/>
    </source>
</evidence>
<dbReference type="Proteomes" id="UP000319219">
    <property type="component" value="Unassembled WGS sequence"/>
</dbReference>
<evidence type="ECO:0000256" key="1">
    <source>
        <dbReference type="ARBA" id="ARBA00004651"/>
    </source>
</evidence>
<feature type="transmembrane region" description="Helical" evidence="7">
    <location>
        <begin position="12"/>
        <end position="36"/>
    </location>
</feature>
<dbReference type="EMBL" id="VIJZ01000010">
    <property type="protein sequence ID" value="TQR96850.1"/>
    <property type="molecule type" value="Genomic_DNA"/>
</dbReference>
<dbReference type="CDD" id="cd17324">
    <property type="entry name" value="MFS_NepI_like"/>
    <property type="match status" value="1"/>
</dbReference>
<sequence length="398" mass="42110">MSPESKRSIWPLLALAVSAFAIGTTEFISVGLLPLIAEDLHISVTMSALTVTLYALGVTIGAPVLTSLTSSVPRKTLLLWIMIVFIAGNSLAAVSSGITLLLIARIISAFSHGVFMSIGSTIAADLVPDDRRASAISIMFSGLTVATVTGVPLGTYVGQQWGWRVAFMAIVVVGVVALIANLILLPSTLRKGNKTPWGEQVKLVTNGRLLLAFIITALGYGGTFVVFTYLSPLLHDITGFGQNTVTFILLLYGIAIAIGNVIGGKAANRRPLSALFYMFLIQAVILFLLWFTVPFKAAGLMTIFFMGLLAFMNVPGLQVYVVMLAERFAPKAVDVASAVNIAAFNAGIAIGAYVGGIVTDSLGLMHTTWVGGVMVLVAVLLTAWSRMLDKRDTTALVG</sequence>
<protein>
    <submittedName>
        <fullName evidence="9">MFS transporter</fullName>
    </submittedName>
</protein>
<feature type="transmembrane region" description="Helical" evidence="7">
    <location>
        <begin position="274"/>
        <end position="293"/>
    </location>
</feature>
<reference evidence="9 10" key="1">
    <citation type="submission" date="2019-07" db="EMBL/GenBank/DDBJ databases">
        <title>Paenibacillus ottowii sp. nov. isolated from a fermentation system processing bovine manure.</title>
        <authorList>
            <person name="Velazquez L.F."/>
            <person name="Rajbanshi S."/>
            <person name="Guan S."/>
            <person name="Hinchee M."/>
            <person name="Welsh A."/>
        </authorList>
    </citation>
    <scope>NUCLEOTIDE SEQUENCE [LARGE SCALE GENOMIC DNA]</scope>
    <source>
        <strain evidence="9 10">MS2379</strain>
    </source>
</reference>
<keyword evidence="10" id="KW-1185">Reference proteome</keyword>
<dbReference type="Pfam" id="PF07690">
    <property type="entry name" value="MFS_1"/>
    <property type="match status" value="1"/>
</dbReference>